<dbReference type="Proteomes" id="UP000558488">
    <property type="component" value="Unassembled WGS sequence"/>
</dbReference>
<dbReference type="InterPro" id="IPR050352">
    <property type="entry name" value="ABCG_transporters"/>
</dbReference>
<comment type="subcellular location">
    <subcellularLocation>
        <location evidence="2">Cell membrane</location>
    </subcellularLocation>
    <subcellularLocation>
        <location evidence="1">Endomembrane system</location>
        <topology evidence="1">Multi-pass membrane protein</topology>
    </subcellularLocation>
</comment>
<keyword evidence="8" id="KW-0067">ATP-binding</keyword>
<dbReference type="InterPro" id="IPR003439">
    <property type="entry name" value="ABC_transporter-like_ATP-bd"/>
</dbReference>
<dbReference type="InterPro" id="IPR003593">
    <property type="entry name" value="AAA+_ATPase"/>
</dbReference>
<feature type="transmembrane region" description="Helical" evidence="12">
    <location>
        <begin position="546"/>
        <end position="565"/>
    </location>
</feature>
<feature type="transmembrane region" description="Helical" evidence="12">
    <location>
        <begin position="597"/>
        <end position="619"/>
    </location>
</feature>
<dbReference type="Gene3D" id="3.40.50.300">
    <property type="entry name" value="P-loop containing nucleotide triphosphate hydrolases"/>
    <property type="match status" value="1"/>
</dbReference>
<feature type="transmembrane region" description="Helical" evidence="12">
    <location>
        <begin position="445"/>
        <end position="470"/>
    </location>
</feature>
<evidence type="ECO:0000256" key="12">
    <source>
        <dbReference type="SAM" id="Phobius"/>
    </source>
</evidence>
<dbReference type="GO" id="GO:0042632">
    <property type="term" value="P:cholesterol homeostasis"/>
    <property type="evidence" value="ECO:0007669"/>
    <property type="project" value="TreeGrafter"/>
</dbReference>
<dbReference type="PROSITE" id="PS00211">
    <property type="entry name" value="ABC_TRANSPORTER_1"/>
    <property type="match status" value="1"/>
</dbReference>
<dbReference type="Pfam" id="PF00005">
    <property type="entry name" value="ABC_tran"/>
    <property type="match status" value="1"/>
</dbReference>
<keyword evidence="6 12" id="KW-0812">Transmembrane</keyword>
<dbReference type="OrthoDB" id="66620at2759"/>
<evidence type="ECO:0000256" key="8">
    <source>
        <dbReference type="ARBA" id="ARBA00022840"/>
    </source>
</evidence>
<feature type="transmembrane region" description="Helical" evidence="12">
    <location>
        <begin position="375"/>
        <end position="392"/>
    </location>
</feature>
<dbReference type="Pfam" id="PF19055">
    <property type="entry name" value="ABC2_membrane_7"/>
    <property type="match status" value="1"/>
</dbReference>
<comment type="similarity">
    <text evidence="3">Belongs to the ABC transporter superfamily. ABCG family. Eye pigment precursor importer (TC 3.A.1.204) subfamily.</text>
</comment>
<keyword evidence="11 12" id="KW-0472">Membrane</keyword>
<keyword evidence="7" id="KW-0547">Nucleotide-binding</keyword>
<dbReference type="GO" id="GO:0016887">
    <property type="term" value="F:ATP hydrolysis activity"/>
    <property type="evidence" value="ECO:0007669"/>
    <property type="project" value="InterPro"/>
</dbReference>
<evidence type="ECO:0000256" key="5">
    <source>
        <dbReference type="ARBA" id="ARBA00022475"/>
    </source>
</evidence>
<name>A0A7J7RG08_PIPKU</name>
<dbReference type="GO" id="GO:0034041">
    <property type="term" value="F:ABC-type sterol transporter activity"/>
    <property type="evidence" value="ECO:0007669"/>
    <property type="project" value="TreeGrafter"/>
</dbReference>
<feature type="domain" description="ABC transporter" evidence="13">
    <location>
        <begin position="42"/>
        <end position="282"/>
    </location>
</feature>
<dbReference type="CDD" id="cd03213">
    <property type="entry name" value="ABCG_EPDR"/>
    <property type="match status" value="1"/>
</dbReference>
<keyword evidence="15" id="KW-1185">Reference proteome</keyword>
<feature type="transmembrane region" description="Helical" evidence="12">
    <location>
        <begin position="482"/>
        <end position="506"/>
    </location>
</feature>
<evidence type="ECO:0000256" key="4">
    <source>
        <dbReference type="ARBA" id="ARBA00022448"/>
    </source>
</evidence>
<evidence type="ECO:0000256" key="2">
    <source>
        <dbReference type="ARBA" id="ARBA00004236"/>
    </source>
</evidence>
<dbReference type="GO" id="GO:0005524">
    <property type="term" value="F:ATP binding"/>
    <property type="evidence" value="ECO:0007669"/>
    <property type="project" value="UniProtKB-KW"/>
</dbReference>
<keyword evidence="10 12" id="KW-1133">Transmembrane helix</keyword>
<dbReference type="FunFam" id="3.40.50.300:FF:000267">
    <property type="entry name" value="ATP-binding cassette, sub-family G (WHITE), member 1"/>
    <property type="match status" value="1"/>
</dbReference>
<evidence type="ECO:0000256" key="11">
    <source>
        <dbReference type="ARBA" id="ARBA00023136"/>
    </source>
</evidence>
<evidence type="ECO:0000256" key="1">
    <source>
        <dbReference type="ARBA" id="ARBA00004127"/>
    </source>
</evidence>
<evidence type="ECO:0000313" key="14">
    <source>
        <dbReference type="EMBL" id="KAF6275056.1"/>
    </source>
</evidence>
<dbReference type="InterPro" id="IPR017871">
    <property type="entry name" value="ABC_transporter-like_CS"/>
</dbReference>
<evidence type="ECO:0000256" key="7">
    <source>
        <dbReference type="ARBA" id="ARBA00022741"/>
    </source>
</evidence>
<dbReference type="PANTHER" id="PTHR48041">
    <property type="entry name" value="ABC TRANSPORTER G FAMILY MEMBER 28"/>
    <property type="match status" value="1"/>
</dbReference>
<gene>
    <name evidence="14" type="ORF">mPipKuh1_000069</name>
</gene>
<dbReference type="PANTHER" id="PTHR48041:SF75">
    <property type="entry name" value="ATP-BINDING CASSETTE SUB-FAMILY G MEMBER 4"/>
    <property type="match status" value="1"/>
</dbReference>
<dbReference type="PROSITE" id="PS50893">
    <property type="entry name" value="ABC_TRANSPORTER_2"/>
    <property type="match status" value="1"/>
</dbReference>
<evidence type="ECO:0000256" key="6">
    <source>
        <dbReference type="ARBA" id="ARBA00022692"/>
    </source>
</evidence>
<dbReference type="AlphaFoldDB" id="A0A7J7RG08"/>
<dbReference type="GO" id="GO:0012505">
    <property type="term" value="C:endomembrane system"/>
    <property type="evidence" value="ECO:0007669"/>
    <property type="project" value="UniProtKB-SubCell"/>
</dbReference>
<dbReference type="GO" id="GO:0033344">
    <property type="term" value="P:cholesterol efflux"/>
    <property type="evidence" value="ECO:0007669"/>
    <property type="project" value="UniProtKB-ARBA"/>
</dbReference>
<feature type="transmembrane region" description="Helical" evidence="12">
    <location>
        <begin position="404"/>
        <end position="425"/>
    </location>
</feature>
<organism evidence="14 15">
    <name type="scientific">Pipistrellus kuhlii</name>
    <name type="common">Kuhl's pipistrelle</name>
    <dbReference type="NCBI Taxonomy" id="59472"/>
    <lineage>
        <taxon>Eukaryota</taxon>
        <taxon>Metazoa</taxon>
        <taxon>Chordata</taxon>
        <taxon>Craniata</taxon>
        <taxon>Vertebrata</taxon>
        <taxon>Euteleostomi</taxon>
        <taxon>Mammalia</taxon>
        <taxon>Eutheria</taxon>
        <taxon>Laurasiatheria</taxon>
        <taxon>Chiroptera</taxon>
        <taxon>Yangochiroptera</taxon>
        <taxon>Vespertilionidae</taxon>
        <taxon>Pipistrellus</taxon>
    </lineage>
</organism>
<evidence type="ECO:0000256" key="10">
    <source>
        <dbReference type="ARBA" id="ARBA00022989"/>
    </source>
</evidence>
<evidence type="ECO:0000313" key="15">
    <source>
        <dbReference type="Proteomes" id="UP000558488"/>
    </source>
</evidence>
<evidence type="ECO:0000259" key="13">
    <source>
        <dbReference type="PROSITE" id="PS50893"/>
    </source>
</evidence>
<dbReference type="SUPFAM" id="SSF52540">
    <property type="entry name" value="P-loop containing nucleoside triphosphate hydrolases"/>
    <property type="match status" value="1"/>
</dbReference>
<dbReference type="Pfam" id="PF01061">
    <property type="entry name" value="ABC2_membrane"/>
    <property type="match status" value="1"/>
</dbReference>
<evidence type="ECO:0000256" key="3">
    <source>
        <dbReference type="ARBA" id="ARBA00005814"/>
    </source>
</evidence>
<reference evidence="14 15" key="1">
    <citation type="journal article" date="2020" name="Nature">
        <title>Six reference-quality genomes reveal evolution of bat adaptations.</title>
        <authorList>
            <person name="Jebb D."/>
            <person name="Huang Z."/>
            <person name="Pippel M."/>
            <person name="Hughes G.M."/>
            <person name="Lavrichenko K."/>
            <person name="Devanna P."/>
            <person name="Winkler S."/>
            <person name="Jermiin L.S."/>
            <person name="Skirmuntt E.C."/>
            <person name="Katzourakis A."/>
            <person name="Burkitt-Gray L."/>
            <person name="Ray D.A."/>
            <person name="Sullivan K.A.M."/>
            <person name="Roscito J.G."/>
            <person name="Kirilenko B.M."/>
            <person name="Davalos L.M."/>
            <person name="Corthals A.P."/>
            <person name="Power M.L."/>
            <person name="Jones G."/>
            <person name="Ransome R.D."/>
            <person name="Dechmann D.K.N."/>
            <person name="Locatelli A.G."/>
            <person name="Puechmaille S.J."/>
            <person name="Fedrigo O."/>
            <person name="Jarvis E.D."/>
            <person name="Hiller M."/>
            <person name="Vernes S.C."/>
            <person name="Myers E.W."/>
            <person name="Teeling E.C."/>
        </authorList>
    </citation>
    <scope>NUCLEOTIDE SEQUENCE [LARGE SCALE GENOMIC DNA]</scope>
    <source>
        <strain evidence="14">MPipKuh1</strain>
        <tissue evidence="14">Flight muscle</tissue>
    </source>
</reference>
<dbReference type="GO" id="GO:0005886">
    <property type="term" value="C:plasma membrane"/>
    <property type="evidence" value="ECO:0007669"/>
    <property type="project" value="UniProtKB-SubCell"/>
</dbReference>
<keyword evidence="9" id="KW-1278">Translocase</keyword>
<dbReference type="InterPro" id="IPR027417">
    <property type="entry name" value="P-loop_NTPase"/>
</dbReference>
<keyword evidence="4" id="KW-0813">Transport</keyword>
<evidence type="ECO:0000256" key="9">
    <source>
        <dbReference type="ARBA" id="ARBA00022967"/>
    </source>
</evidence>
<keyword evidence="5" id="KW-1003">Cell membrane</keyword>
<feature type="transmembrane region" description="Helical" evidence="12">
    <location>
        <begin position="512"/>
        <end position="534"/>
    </location>
</feature>
<dbReference type="InterPro" id="IPR013525">
    <property type="entry name" value="ABC2_TM"/>
</dbReference>
<proteinExistence type="inferred from homology"/>
<sequence>MAAKALEAAAGALEAAPLKKVENRITEAQRFSHLPRRAAVDLQFAELSFSVREGPCWRPRGYKTLLKCLSGTFCRRELIGIMGPSGAGKSTFMNILAGYRESGMKGQILVNGRPRELRTFRKMSCYIMQDDLLLPHLTVCEAMMVSANLKLSEKQEVKKELVTEILTALGLLACSHTRTALLSGGQRKRLAIALELVNNPPVMFFDEPTSGLDSTSCFQVVSLMKSLAQGGRTVICTIHQPSAKLFEMFDQLYILSQGQCIFKGLATKLVPYLKGLGLHCPTYHNPADFIIEVASGEYGDLNPMLFRAVQRGLCASERTSLEKNTAPAPGPPCPLELDPIESHSFATSTLTQFCILFRRTFLSTLRDTVLTHLRLVSHVVIGVLIGLLYLHIGDDASKVFNNTGCLFFSMLFLMFAALMPTVLTFPLEMAVFMREHLNYWYSLKAYYLAKTMADVPFQVVCPALYCSIVYWMTGQPAETGRFLLFSALATATALVAQSLGLLIGAASNSLQVATFVGPVTAIPVLLFSGFFVSFKTIPAYLQWSSYLSYVRYGFEGVILTVYGLGRGDLVCPFREERCPLREPQSILRALDVEDAKLYVDFLVLGIFFLALRLLAYLVLRYRVKSER</sequence>
<dbReference type="SMART" id="SM00382">
    <property type="entry name" value="AAA"/>
    <property type="match status" value="1"/>
</dbReference>
<accession>A0A7J7RG08</accession>
<protein>
    <submittedName>
        <fullName evidence="14">ATP binding cassette subfamily G member 4</fullName>
    </submittedName>
</protein>
<dbReference type="InterPro" id="IPR043926">
    <property type="entry name" value="ABCG_dom"/>
</dbReference>
<dbReference type="EMBL" id="JACAGB010000077">
    <property type="protein sequence ID" value="KAF6275056.1"/>
    <property type="molecule type" value="Genomic_DNA"/>
</dbReference>
<comment type="caution">
    <text evidence="14">The sequence shown here is derived from an EMBL/GenBank/DDBJ whole genome shotgun (WGS) entry which is preliminary data.</text>
</comment>